<comment type="caution">
    <text evidence="1">The sequence shown here is derived from an EMBL/GenBank/DDBJ whole genome shotgun (WGS) entry which is preliminary data.</text>
</comment>
<name>A0A329TRS6_9FIRM</name>
<dbReference type="InterPro" id="IPR037026">
    <property type="entry name" value="Vgr_OB-fold_dom_sf"/>
</dbReference>
<evidence type="ECO:0000313" key="2">
    <source>
        <dbReference type="Proteomes" id="UP000251144"/>
    </source>
</evidence>
<accession>A0A329TRS6</accession>
<dbReference type="OrthoDB" id="1860603at2"/>
<evidence type="ECO:0008006" key="3">
    <source>
        <dbReference type="Google" id="ProtNLM"/>
    </source>
</evidence>
<protein>
    <recommendedName>
        <fullName evidence="3">Phage protein Gp138 N-terminal domain-containing protein</fullName>
    </recommendedName>
</protein>
<dbReference type="Gene3D" id="2.40.50.230">
    <property type="entry name" value="Gp5 N-terminal domain"/>
    <property type="match status" value="1"/>
</dbReference>
<dbReference type="RefSeq" id="WP_158401590.1">
    <property type="nucleotide sequence ID" value="NZ_PRLB01000015.1"/>
</dbReference>
<gene>
    <name evidence="1" type="ORF">C4N26_12545</name>
</gene>
<dbReference type="EMBL" id="PRLB01000015">
    <property type="protein sequence ID" value="RAW52521.1"/>
    <property type="molecule type" value="Genomic_DNA"/>
</dbReference>
<dbReference type="Proteomes" id="UP000251144">
    <property type="component" value="Unassembled WGS sequence"/>
</dbReference>
<reference evidence="1 2" key="1">
    <citation type="submission" date="2018-02" db="EMBL/GenBank/DDBJ databases">
        <title>Complete genome sequencing of Faecalibacterium prausnitzii strains isolated from the human gut.</title>
        <authorList>
            <person name="Fitzgerald B.C."/>
            <person name="Shkoporov A.N."/>
            <person name="Ross P.R."/>
            <person name="Hill C."/>
        </authorList>
    </citation>
    <scope>NUCLEOTIDE SEQUENCE [LARGE SCALE GENOMIC DNA]</scope>
    <source>
        <strain evidence="1 2">APC942/32-1</strain>
    </source>
</reference>
<dbReference type="AlphaFoldDB" id="A0A329TRS6"/>
<sequence>MKQDFLDAVSSLVGRLMEDSIHTSAPSKVGKVENNHTAKLTPNLKVTTDDGREVPYPEISGTIILMPCGAGGTVGFAFPVKSDDGCLALFNEGGSGTDLKWDLSNAALLPGLYQSPGEQVKKAGSEEAAIMFAPSSTITVTKDKIEIKKDDTKITVASDSIKVEKGGTTVTASSSSVDVTSPSLNIKGNTKVNGDISVTGNVTISGTLTLGGIVMNTHTHVGVHGPTGGPV</sequence>
<organism evidence="1 2">
    <name type="scientific">Faecalibacterium prausnitzii</name>
    <dbReference type="NCBI Taxonomy" id="853"/>
    <lineage>
        <taxon>Bacteria</taxon>
        <taxon>Bacillati</taxon>
        <taxon>Bacillota</taxon>
        <taxon>Clostridia</taxon>
        <taxon>Eubacteriales</taxon>
        <taxon>Oscillospiraceae</taxon>
        <taxon>Faecalibacterium</taxon>
    </lineage>
</organism>
<evidence type="ECO:0000313" key="1">
    <source>
        <dbReference type="EMBL" id="RAW52521.1"/>
    </source>
</evidence>
<proteinExistence type="predicted"/>